<feature type="transmembrane region" description="Helical" evidence="8">
    <location>
        <begin position="339"/>
        <end position="360"/>
    </location>
</feature>
<dbReference type="GO" id="GO:0103015">
    <property type="term" value="F:4-amino-4-deoxy-L-arabinose transferase activity"/>
    <property type="evidence" value="ECO:0007669"/>
    <property type="project" value="UniProtKB-EC"/>
</dbReference>
<gene>
    <name evidence="10" type="primary">arnT_5</name>
    <name evidence="10" type="ORF">SDC9_13684</name>
</gene>
<evidence type="ECO:0000259" key="9">
    <source>
        <dbReference type="Pfam" id="PF13231"/>
    </source>
</evidence>
<reference evidence="10" key="1">
    <citation type="submission" date="2019-08" db="EMBL/GenBank/DDBJ databases">
        <authorList>
            <person name="Kucharzyk K."/>
            <person name="Murdoch R.W."/>
            <person name="Higgins S."/>
            <person name="Loffler F."/>
        </authorList>
    </citation>
    <scope>NUCLEOTIDE SEQUENCE</scope>
</reference>
<feature type="transmembrane region" description="Helical" evidence="8">
    <location>
        <begin position="286"/>
        <end position="303"/>
    </location>
</feature>
<evidence type="ECO:0000256" key="6">
    <source>
        <dbReference type="ARBA" id="ARBA00022989"/>
    </source>
</evidence>
<dbReference type="InterPro" id="IPR050297">
    <property type="entry name" value="LipidA_mod_glycosyltrf_83"/>
</dbReference>
<dbReference type="GO" id="GO:0010041">
    <property type="term" value="P:response to iron(III) ion"/>
    <property type="evidence" value="ECO:0007669"/>
    <property type="project" value="TreeGrafter"/>
</dbReference>
<evidence type="ECO:0000256" key="8">
    <source>
        <dbReference type="SAM" id="Phobius"/>
    </source>
</evidence>
<evidence type="ECO:0000256" key="1">
    <source>
        <dbReference type="ARBA" id="ARBA00004651"/>
    </source>
</evidence>
<feature type="transmembrane region" description="Helical" evidence="8">
    <location>
        <begin position="114"/>
        <end position="131"/>
    </location>
</feature>
<feature type="transmembrane region" description="Helical" evidence="8">
    <location>
        <begin position="251"/>
        <end position="274"/>
    </location>
</feature>
<evidence type="ECO:0000256" key="3">
    <source>
        <dbReference type="ARBA" id="ARBA00022676"/>
    </source>
</evidence>
<protein>
    <submittedName>
        <fullName evidence="10">Undecaprenyl phosphate-alpha-4-amino-4-deoxy-L-arabinose arabinosyl transferase</fullName>
        <ecNumber evidence="10">2.4.2.43</ecNumber>
    </submittedName>
</protein>
<feature type="domain" description="Glycosyltransferase RgtA/B/C/D-like" evidence="9">
    <location>
        <begin position="64"/>
        <end position="216"/>
    </location>
</feature>
<keyword evidence="2" id="KW-1003">Cell membrane</keyword>
<dbReference type="AlphaFoldDB" id="A0A644TM33"/>
<proteinExistence type="predicted"/>
<organism evidence="10">
    <name type="scientific">bioreactor metagenome</name>
    <dbReference type="NCBI Taxonomy" id="1076179"/>
    <lineage>
        <taxon>unclassified sequences</taxon>
        <taxon>metagenomes</taxon>
        <taxon>ecological metagenomes</taxon>
    </lineage>
</organism>
<comment type="subcellular location">
    <subcellularLocation>
        <location evidence="1">Cell membrane</location>
        <topology evidence="1">Multi-pass membrane protein</topology>
    </subcellularLocation>
</comment>
<keyword evidence="4 10" id="KW-0808">Transferase</keyword>
<evidence type="ECO:0000256" key="2">
    <source>
        <dbReference type="ARBA" id="ARBA00022475"/>
    </source>
</evidence>
<dbReference type="InterPro" id="IPR038731">
    <property type="entry name" value="RgtA/B/C-like"/>
</dbReference>
<dbReference type="PANTHER" id="PTHR33908">
    <property type="entry name" value="MANNOSYLTRANSFERASE YKCB-RELATED"/>
    <property type="match status" value="1"/>
</dbReference>
<evidence type="ECO:0000256" key="7">
    <source>
        <dbReference type="ARBA" id="ARBA00023136"/>
    </source>
</evidence>
<keyword evidence="7 8" id="KW-0472">Membrane</keyword>
<feature type="transmembrane region" description="Helical" evidence="8">
    <location>
        <begin position="366"/>
        <end position="389"/>
    </location>
</feature>
<sequence>MMKDKQLWRSIALILCVAGLMTFVHLGNLPLFDPDEPVYAETAREMLQFNDFVSPRIYGEFWYDKPPMYYWLVAGAFKIFGVGEFGARFPSAVLAVAGAVLVYLSGRKLFTERAGLLAALVLVTSMEYFYLSKASVTDMTLTFFLTGSLLAFLHKKSYLFYGCAALAVVTKGPIGLLFCGGIVALHLLFTGNLGRLKNMKLFTGGALFLALAAPWYLIMYHYHGMAFVDTFLGFHNVTRFLQPEHQTGTLWYFYIPVLIIGLFPWTAFLGQAFFRGLKEKGQHRNHLVFLMIWAASVFLFFSLSQTKLVSYILPMYPPLALLIGWYFDKVWMENRFSVLKGAGIILVLLVVTLEAGLFYAGKSLTAQLILPVQVTAGIFFVLVAAVGLLSYQKRFGAVFTTYVTGMLVFSGFLTTQMLPVVAPALSMKDTVKVFEENYDGQSSVYVAKFYRPGFMFYSGMPGTEFKPDEMQIAMLNNTSKYFVIQKKNYEKLPPSLLEKVRLLATIEDTAIFIRQVDQPFIGGSL</sequence>
<name>A0A644TM33_9ZZZZ</name>
<dbReference type="GO" id="GO:0005886">
    <property type="term" value="C:plasma membrane"/>
    <property type="evidence" value="ECO:0007669"/>
    <property type="project" value="UniProtKB-SubCell"/>
</dbReference>
<feature type="transmembrane region" description="Helical" evidence="8">
    <location>
        <begin position="396"/>
        <end position="418"/>
    </location>
</feature>
<dbReference type="PANTHER" id="PTHR33908:SF3">
    <property type="entry name" value="UNDECAPRENYL PHOSPHATE-ALPHA-4-AMINO-4-DEOXY-L-ARABINOSE ARABINOSYL TRANSFERASE"/>
    <property type="match status" value="1"/>
</dbReference>
<comment type="caution">
    <text evidence="10">The sequence shown here is derived from an EMBL/GenBank/DDBJ whole genome shotgun (WGS) entry which is preliminary data.</text>
</comment>
<feature type="transmembrane region" description="Helical" evidence="8">
    <location>
        <begin position="7"/>
        <end position="26"/>
    </location>
</feature>
<dbReference type="GO" id="GO:0008610">
    <property type="term" value="P:lipid biosynthetic process"/>
    <property type="evidence" value="ECO:0007669"/>
    <property type="project" value="UniProtKB-ARBA"/>
</dbReference>
<feature type="transmembrane region" description="Helical" evidence="8">
    <location>
        <begin position="69"/>
        <end position="102"/>
    </location>
</feature>
<feature type="transmembrane region" description="Helical" evidence="8">
    <location>
        <begin position="201"/>
        <end position="222"/>
    </location>
</feature>
<evidence type="ECO:0000256" key="4">
    <source>
        <dbReference type="ARBA" id="ARBA00022679"/>
    </source>
</evidence>
<keyword evidence="5 8" id="KW-0812">Transmembrane</keyword>
<keyword evidence="3 10" id="KW-0328">Glycosyltransferase</keyword>
<dbReference type="Pfam" id="PF13231">
    <property type="entry name" value="PMT_2"/>
    <property type="match status" value="1"/>
</dbReference>
<accession>A0A644TM33</accession>
<evidence type="ECO:0000256" key="5">
    <source>
        <dbReference type="ARBA" id="ARBA00022692"/>
    </source>
</evidence>
<dbReference type="EMBL" id="VSSQ01000039">
    <property type="protein sequence ID" value="MPL67980.1"/>
    <property type="molecule type" value="Genomic_DNA"/>
</dbReference>
<feature type="transmembrane region" description="Helical" evidence="8">
    <location>
        <begin position="158"/>
        <end position="189"/>
    </location>
</feature>
<keyword evidence="6 8" id="KW-1133">Transmembrane helix</keyword>
<feature type="transmembrane region" description="Helical" evidence="8">
    <location>
        <begin position="309"/>
        <end position="327"/>
    </location>
</feature>
<evidence type="ECO:0000313" key="10">
    <source>
        <dbReference type="EMBL" id="MPL67980.1"/>
    </source>
</evidence>
<dbReference type="EC" id="2.4.2.43" evidence="10"/>